<dbReference type="Proteomes" id="UP000718451">
    <property type="component" value="Unassembled WGS sequence"/>
</dbReference>
<proteinExistence type="predicted"/>
<evidence type="ECO:0000259" key="5">
    <source>
        <dbReference type="Pfam" id="PF04357"/>
    </source>
</evidence>
<keyword evidence="7" id="KW-1185">Reference proteome</keyword>
<accession>A0ABX1GQ05</accession>
<feature type="domain" description="Translocation and assembly module TamB C-terminal" evidence="5">
    <location>
        <begin position="986"/>
        <end position="1411"/>
    </location>
</feature>
<sequence>MPAVQTSIAKRVTSDLNGEFGTNIQMERIQISPLTMNTHIKSIYVEDYQGDTLIFIDKVSTSILSVKNLIDGKLEFGDFDIEGLLFNMKTYKGERDTNLDVFVDKLDDGKPREPGTPPFYMSSTEIKIKDGSYRLNDENLEEPKILDFRNLKVLANDFQILGPEVSLDIKELGFDFNRGLRMENLKTQFKYTKQEMRFENLGIKTPESNLEGQLVFSYDRKDFAQFLDAVKLKASFNDSKIAFNELNLFFNEFGKDKVAVFSGDFEGVLNDFEAQNLVLNSDYTRINGDFNFRNLFRETEPFIINADLNRVSSSYYQLRSILPRLLGRNIPSSLKNLGGFSVRGIAEITESSVDAQVDLTTAIGNATTDLQMTNVNNVDNASYRGLVSFEEFDIGVFLEDPTFGKTTLNLDVEGRGFTPEFLNTRATGEIDKLVYRGYEYNDIKVSGILKDQLFDGRLNCNDQNLRFDFQGLANFGGGRNQFNFIADVDYADLKKMRFINDSISIFRGNVKMDITGNTLDNIAGEVNFTDTAYQNKNEIYFFDDFNIVSKFEGDSIREISINSPDIIEGYARGIFKVNELGKLVQNSVGSIYTNYEPFEISSGQRINFNFNIYNKIVDVFFPDVSFGPDTSIKGRIVSNEKDFKLTFESPQIEAFRNKFDGVELQIDNNNPLFNTFLTVDEMSTIYYDVKDFSLINTTLKDTLFFRTEFKGGGDNDDEYNLNFYHTFSGNNSSVIGLKKSDVSFKGNTWLLNSEGNQQNKIIINNSLDSLRIQEIVMDNMNNERIRLNGQMADSTFKDLELEFKLVSLDKITPNIDSLKLDGQVDGFLNILQKDGKYLPSSSLRIDDFSVNKTILGDMEMMIFGNDDLTEYGVNTWLTYKGQEQFGMSGKIFDSKTETTLDLLATFEDFSLEPLAPLGEDVISNIRGFLSGSARVTGNARNPSIDGSLTMNEAGMGIAYLNTDYDFAPLSRVRLFDQTFFFENIELTDTKERTRAILDGTISHTDFSDWTLDLNVNADEGRFMILDTEFEEEALYYGTGFVNGQGKVYGPVNALNINFEGSTARGTSLKIPLSDLTSVGDYSFINFIEKNQSTTFEADRVLDEYEGVELFFDLDVTPEAEVEIVVDQQTGSSLKGTGEGLLLFEINTNGKFNMYGNFVVVSGQYRFKRAGVIDKTFTVQPGGQISWDGDPLAAQLDLEAIYSLTANPAPLLDSDNAQGVRRIPTDVIVRLDGQLESPTIDFDIDFPGTSSVLKSELEYRLQDPTIKSNNAFYLLAQGTFYGETTSINQQAVTGNLIQTASGLLNSVLAGDNDKFNFGLSYEQGYTEFDEDRVGVNISTQLSDRILVNGRVGVPVGGVSETVVAGDVEVQILLNEEGTLSAKIFNRENEIQRFLTEQIGYTQGVGLSYQVDFNNFRDLLRKIFKKNREVENPKEEEFISNTTMGQDSLIKFYSKKSSQKPK</sequence>
<name>A0ABX1GQ05_9FLAO</name>
<keyword evidence="2" id="KW-0812">Transmembrane</keyword>
<gene>
    <name evidence="6" type="ORF">HCU67_08520</name>
</gene>
<organism evidence="6 7">
    <name type="scientific">Croceivirga thetidis</name>
    <dbReference type="NCBI Taxonomy" id="2721623"/>
    <lineage>
        <taxon>Bacteria</taxon>
        <taxon>Pseudomonadati</taxon>
        <taxon>Bacteroidota</taxon>
        <taxon>Flavobacteriia</taxon>
        <taxon>Flavobacteriales</taxon>
        <taxon>Flavobacteriaceae</taxon>
        <taxon>Croceivirga</taxon>
    </lineage>
</organism>
<evidence type="ECO:0000313" key="6">
    <source>
        <dbReference type="EMBL" id="NKI31987.1"/>
    </source>
</evidence>
<dbReference type="InterPro" id="IPR007452">
    <property type="entry name" value="TamB_C"/>
</dbReference>
<dbReference type="EMBL" id="JAAWWL010000002">
    <property type="protein sequence ID" value="NKI31987.1"/>
    <property type="molecule type" value="Genomic_DNA"/>
</dbReference>
<evidence type="ECO:0000256" key="3">
    <source>
        <dbReference type="ARBA" id="ARBA00022989"/>
    </source>
</evidence>
<evidence type="ECO:0000256" key="1">
    <source>
        <dbReference type="ARBA" id="ARBA00004167"/>
    </source>
</evidence>
<evidence type="ECO:0000256" key="2">
    <source>
        <dbReference type="ARBA" id="ARBA00022692"/>
    </source>
</evidence>
<evidence type="ECO:0000313" key="7">
    <source>
        <dbReference type="Proteomes" id="UP000718451"/>
    </source>
</evidence>
<dbReference type="Pfam" id="PF04357">
    <property type="entry name" value="TamB"/>
    <property type="match status" value="1"/>
</dbReference>
<evidence type="ECO:0000256" key="4">
    <source>
        <dbReference type="ARBA" id="ARBA00023136"/>
    </source>
</evidence>
<comment type="subcellular location">
    <subcellularLocation>
        <location evidence="1">Membrane</location>
        <topology evidence="1">Single-pass membrane protein</topology>
    </subcellularLocation>
</comment>
<comment type="caution">
    <text evidence="6">The sequence shown here is derived from an EMBL/GenBank/DDBJ whole genome shotgun (WGS) entry which is preliminary data.</text>
</comment>
<keyword evidence="3" id="KW-1133">Transmembrane helix</keyword>
<protein>
    <submittedName>
        <fullName evidence="6">Translocation/assembly module TamB</fullName>
    </submittedName>
</protein>
<keyword evidence="4" id="KW-0472">Membrane</keyword>
<reference evidence="6 7" key="1">
    <citation type="submission" date="2020-04" db="EMBL/GenBank/DDBJ databases">
        <authorList>
            <person name="Yoon J."/>
        </authorList>
    </citation>
    <scope>NUCLEOTIDE SEQUENCE [LARGE SCALE GENOMIC DNA]</scope>
    <source>
        <strain evidence="6 7">DJ-13</strain>
    </source>
</reference>